<evidence type="ECO:0000313" key="3">
    <source>
        <dbReference type="Proteomes" id="UP000315295"/>
    </source>
</evidence>
<organism evidence="2 3">
    <name type="scientific">Malus baccata</name>
    <name type="common">Siberian crab apple</name>
    <name type="synonym">Pyrus baccata</name>
    <dbReference type="NCBI Taxonomy" id="106549"/>
    <lineage>
        <taxon>Eukaryota</taxon>
        <taxon>Viridiplantae</taxon>
        <taxon>Streptophyta</taxon>
        <taxon>Embryophyta</taxon>
        <taxon>Tracheophyta</taxon>
        <taxon>Spermatophyta</taxon>
        <taxon>Magnoliopsida</taxon>
        <taxon>eudicotyledons</taxon>
        <taxon>Gunneridae</taxon>
        <taxon>Pentapetalae</taxon>
        <taxon>rosids</taxon>
        <taxon>fabids</taxon>
        <taxon>Rosales</taxon>
        <taxon>Rosaceae</taxon>
        <taxon>Amygdaloideae</taxon>
        <taxon>Maleae</taxon>
        <taxon>Malus</taxon>
    </lineage>
</organism>
<reference evidence="2 3" key="1">
    <citation type="journal article" date="2019" name="G3 (Bethesda)">
        <title>Sequencing of a Wild Apple (Malus baccata) Genome Unravels the Differences Between Cultivated and Wild Apple Species Regarding Disease Resistance and Cold Tolerance.</title>
        <authorList>
            <person name="Chen X."/>
        </authorList>
    </citation>
    <scope>NUCLEOTIDE SEQUENCE [LARGE SCALE GENOMIC DNA]</scope>
    <source>
        <strain evidence="3">cv. Shandingzi</strain>
        <tissue evidence="2">Leaves</tissue>
    </source>
</reference>
<dbReference type="EMBL" id="VIEB01000182">
    <property type="protein sequence ID" value="TQE02109.1"/>
    <property type="molecule type" value="Genomic_DNA"/>
</dbReference>
<dbReference type="Proteomes" id="UP000315295">
    <property type="component" value="Unassembled WGS sequence"/>
</dbReference>
<comment type="caution">
    <text evidence="2">The sequence shown here is derived from an EMBL/GenBank/DDBJ whole genome shotgun (WGS) entry which is preliminary data.</text>
</comment>
<feature type="region of interest" description="Disordered" evidence="1">
    <location>
        <begin position="1"/>
        <end position="78"/>
    </location>
</feature>
<sequence>MWWCRAGENTRPLHTNSIEDMAENQSKEEPRKVRPAGVEELDRPKGKFGRNIGRSKEKRTRRTQLPTPARARASATGEFGFEGFTRTVRKTLS</sequence>
<evidence type="ECO:0000313" key="2">
    <source>
        <dbReference type="EMBL" id="TQE02109.1"/>
    </source>
</evidence>
<gene>
    <name evidence="2" type="ORF">C1H46_012295</name>
</gene>
<name>A0A540MTJ6_MALBA</name>
<protein>
    <submittedName>
        <fullName evidence="2">Uncharacterized protein</fullName>
    </submittedName>
</protein>
<accession>A0A540MTJ6</accession>
<proteinExistence type="predicted"/>
<dbReference type="AlphaFoldDB" id="A0A540MTJ6"/>
<evidence type="ECO:0000256" key="1">
    <source>
        <dbReference type="SAM" id="MobiDB-lite"/>
    </source>
</evidence>
<keyword evidence="3" id="KW-1185">Reference proteome</keyword>